<comment type="caution">
    <text evidence="7">The sequence shown here is derived from an EMBL/GenBank/DDBJ whole genome shotgun (WGS) entry which is preliminary data.</text>
</comment>
<dbReference type="OMA" id="CKGWISF"/>
<keyword evidence="2" id="KW-0805">Transcription regulation</keyword>
<dbReference type="EMBL" id="CM004393">
    <property type="protein sequence ID" value="OAY44974.1"/>
    <property type="molecule type" value="Genomic_DNA"/>
</dbReference>
<dbReference type="InterPro" id="IPR044800">
    <property type="entry name" value="LEC2-like"/>
</dbReference>
<dbReference type="OrthoDB" id="1698378at2759"/>
<protein>
    <recommendedName>
        <fullName evidence="6">TF-B3 domain-containing protein</fullName>
    </recommendedName>
</protein>
<dbReference type="InterPro" id="IPR003340">
    <property type="entry name" value="B3_DNA-bd"/>
</dbReference>
<keyword evidence="3" id="KW-0238">DNA-binding</keyword>
<evidence type="ECO:0000256" key="3">
    <source>
        <dbReference type="ARBA" id="ARBA00023125"/>
    </source>
</evidence>
<reference evidence="8" key="1">
    <citation type="journal article" date="2016" name="Nat. Biotechnol.">
        <title>Sequencing wild and cultivated cassava and related species reveals extensive interspecific hybridization and genetic diversity.</title>
        <authorList>
            <person name="Bredeson J.V."/>
            <person name="Lyons J.B."/>
            <person name="Prochnik S.E."/>
            <person name="Wu G.A."/>
            <person name="Ha C.M."/>
            <person name="Edsinger-Gonzales E."/>
            <person name="Grimwood J."/>
            <person name="Schmutz J."/>
            <person name="Rabbi I.Y."/>
            <person name="Egesi C."/>
            <person name="Nauluvula P."/>
            <person name="Lebot V."/>
            <person name="Ndunguru J."/>
            <person name="Mkamilo G."/>
            <person name="Bart R.S."/>
            <person name="Setter T.L."/>
            <person name="Gleadow R.M."/>
            <person name="Kulakow P."/>
            <person name="Ferguson M.E."/>
            <person name="Rounsley S."/>
            <person name="Rokhsar D.S."/>
        </authorList>
    </citation>
    <scope>NUCLEOTIDE SEQUENCE [LARGE SCALE GENOMIC DNA]</scope>
    <source>
        <strain evidence="8">cv. AM560-2</strain>
    </source>
</reference>
<evidence type="ECO:0000313" key="7">
    <source>
        <dbReference type="EMBL" id="OAY44974.1"/>
    </source>
</evidence>
<dbReference type="Pfam" id="PF02362">
    <property type="entry name" value="B3"/>
    <property type="match status" value="1"/>
</dbReference>
<dbReference type="SUPFAM" id="SSF101936">
    <property type="entry name" value="DNA-binding pseudobarrel domain"/>
    <property type="match status" value="1"/>
</dbReference>
<dbReference type="GO" id="GO:0005634">
    <property type="term" value="C:nucleus"/>
    <property type="evidence" value="ECO:0007669"/>
    <property type="project" value="UniProtKB-SubCell"/>
</dbReference>
<accession>A0A2C9VHS1</accession>
<dbReference type="Proteomes" id="UP000091857">
    <property type="component" value="Chromosome 7"/>
</dbReference>
<feature type="domain" description="TF-B3" evidence="6">
    <location>
        <begin position="7"/>
        <end position="106"/>
    </location>
</feature>
<keyword evidence="8" id="KW-1185">Reference proteome</keyword>
<comment type="subcellular location">
    <subcellularLocation>
        <location evidence="1">Nucleus</location>
    </subcellularLocation>
</comment>
<evidence type="ECO:0000256" key="5">
    <source>
        <dbReference type="ARBA" id="ARBA00023242"/>
    </source>
</evidence>
<evidence type="ECO:0000256" key="1">
    <source>
        <dbReference type="ARBA" id="ARBA00004123"/>
    </source>
</evidence>
<dbReference type="Gramene" id="Manes.07G021500.1.v8.1">
    <property type="protein sequence ID" value="Manes.07G021500.1.v8.1.CDS.1"/>
    <property type="gene ID" value="Manes.07G021500.v8.1"/>
</dbReference>
<proteinExistence type="predicted"/>
<dbReference type="PANTHER" id="PTHR31140">
    <property type="entry name" value="B3 DOMAIN-CONTAINING TRANSCRIPTION FACTOR ABI3"/>
    <property type="match status" value="1"/>
</dbReference>
<evidence type="ECO:0000259" key="6">
    <source>
        <dbReference type="SMART" id="SM01019"/>
    </source>
</evidence>
<evidence type="ECO:0000256" key="2">
    <source>
        <dbReference type="ARBA" id="ARBA00023015"/>
    </source>
</evidence>
<dbReference type="PANTHER" id="PTHR31140:SF142">
    <property type="entry name" value="TF-B3 DOMAIN-CONTAINING PROTEIN"/>
    <property type="match status" value="1"/>
</dbReference>
<dbReference type="SMART" id="SM01019">
    <property type="entry name" value="B3"/>
    <property type="match status" value="1"/>
</dbReference>
<organism evidence="7 8">
    <name type="scientific">Manihot esculenta</name>
    <name type="common">Cassava</name>
    <name type="synonym">Jatropha manihot</name>
    <dbReference type="NCBI Taxonomy" id="3983"/>
    <lineage>
        <taxon>Eukaryota</taxon>
        <taxon>Viridiplantae</taxon>
        <taxon>Streptophyta</taxon>
        <taxon>Embryophyta</taxon>
        <taxon>Tracheophyta</taxon>
        <taxon>Spermatophyta</taxon>
        <taxon>Magnoliopsida</taxon>
        <taxon>eudicotyledons</taxon>
        <taxon>Gunneridae</taxon>
        <taxon>Pentapetalae</taxon>
        <taxon>rosids</taxon>
        <taxon>fabids</taxon>
        <taxon>Malpighiales</taxon>
        <taxon>Euphorbiaceae</taxon>
        <taxon>Crotonoideae</taxon>
        <taxon>Manihoteae</taxon>
        <taxon>Manihot</taxon>
    </lineage>
</organism>
<evidence type="ECO:0000313" key="8">
    <source>
        <dbReference type="Proteomes" id="UP000091857"/>
    </source>
</evidence>
<dbReference type="AlphaFoldDB" id="A0A2C9VHS1"/>
<dbReference type="SMR" id="A0A2C9VHS1"/>
<evidence type="ECO:0000256" key="4">
    <source>
        <dbReference type="ARBA" id="ARBA00023163"/>
    </source>
</evidence>
<name>A0A2C9VHS1_MANES</name>
<keyword evidence="5" id="KW-0539">Nucleus</keyword>
<keyword evidence="4" id="KW-0804">Transcription</keyword>
<dbReference type="InterPro" id="IPR015300">
    <property type="entry name" value="DNA-bd_pseudobarrel_sf"/>
</dbReference>
<sequence length="133" mass="15783">MKFEMLFRKKLTDTDVKYRMVVPMDNYRDAFQIPEGDFSEEIDVIDMDDDSVKKFNCSKRRKGHPKPVFCKGWISFVKEKHLVAGDEVTFYKEEDETGRIRIKVQSQKIQCLLFGVDLRDAVRNATYFRQQTK</sequence>
<gene>
    <name evidence="7" type="ORF">MANES_07G021500v8</name>
</gene>
<dbReference type="Gene3D" id="2.40.330.10">
    <property type="entry name" value="DNA-binding pseudobarrel domain"/>
    <property type="match status" value="1"/>
</dbReference>
<dbReference type="GO" id="GO:0003700">
    <property type="term" value="F:DNA-binding transcription factor activity"/>
    <property type="evidence" value="ECO:0007669"/>
    <property type="project" value="InterPro"/>
</dbReference>
<dbReference type="GO" id="GO:0003677">
    <property type="term" value="F:DNA binding"/>
    <property type="evidence" value="ECO:0007669"/>
    <property type="project" value="UniProtKB-KW"/>
</dbReference>
<dbReference type="CDD" id="cd10017">
    <property type="entry name" value="B3_DNA"/>
    <property type="match status" value="1"/>
</dbReference>